<dbReference type="eggNOG" id="COG3239">
    <property type="taxonomic scope" value="Bacteria"/>
</dbReference>
<dbReference type="EMBL" id="AGWX01000001">
    <property type="protein sequence ID" value="EKS41446.1"/>
    <property type="molecule type" value="Genomic_DNA"/>
</dbReference>
<keyword evidence="1" id="KW-0472">Membrane</keyword>
<evidence type="ECO:0000313" key="4">
    <source>
        <dbReference type="Proteomes" id="UP000001096"/>
    </source>
</evidence>
<feature type="domain" description="Fatty acid desaturase" evidence="2">
    <location>
        <begin position="37"/>
        <end position="261"/>
    </location>
</feature>
<organism evidence="3 4">
    <name type="scientific">Afipia broomeae ATCC 49717</name>
    <dbReference type="NCBI Taxonomy" id="883078"/>
    <lineage>
        <taxon>Bacteria</taxon>
        <taxon>Pseudomonadati</taxon>
        <taxon>Pseudomonadota</taxon>
        <taxon>Alphaproteobacteria</taxon>
        <taxon>Hyphomicrobiales</taxon>
        <taxon>Nitrobacteraceae</taxon>
        <taxon>Afipia</taxon>
    </lineage>
</organism>
<dbReference type="RefSeq" id="WP_006019245.1">
    <property type="nucleotide sequence ID" value="NZ_KB375282.1"/>
</dbReference>
<feature type="transmembrane region" description="Helical" evidence="1">
    <location>
        <begin position="12"/>
        <end position="28"/>
    </location>
</feature>
<feature type="transmembrane region" description="Helical" evidence="1">
    <location>
        <begin position="64"/>
        <end position="84"/>
    </location>
</feature>
<sequence>MHPRVTADYRTILWVVLSTALAVAQYAFPSLSPYVWPISCYFALACGVIAHNHNHCPTFENAKANHFFANWISIFYGYPTFAWIPTHNMNHHKYVNRAGDATITWRHSNRHTLFIAATYFFVSSYWQSVPIRSFIAKAQEKNGPLYRRIVFQYVFFATTHIALACLAIALYGLKAGLFLYSMAFLLPAFFALWTIMLFNYEQHVHTDPWSDFNHSRNWDGRLLNFLLFNNGLHAAHHETPGTHWSKLRPVHEQLAPHIDPRLVHRSMWGYFFRQYVIALFFPAFGTQQMGRAPFDPPDGRPASLQTAEVDLGDAGVTADMIRG</sequence>
<feature type="transmembrane region" description="Helical" evidence="1">
    <location>
        <begin position="177"/>
        <end position="198"/>
    </location>
</feature>
<feature type="transmembrane region" description="Helical" evidence="1">
    <location>
        <begin position="111"/>
        <end position="129"/>
    </location>
</feature>
<protein>
    <recommendedName>
        <fullName evidence="2">Fatty acid desaturase domain-containing protein</fullName>
    </recommendedName>
</protein>
<feature type="transmembrane region" description="Helical" evidence="1">
    <location>
        <begin position="34"/>
        <end position="52"/>
    </location>
</feature>
<dbReference type="AlphaFoldDB" id="K8PIT3"/>
<keyword evidence="4" id="KW-1185">Reference proteome</keyword>
<keyword evidence="1" id="KW-0812">Transmembrane</keyword>
<dbReference type="PATRIC" id="fig|883078.3.peg.565"/>
<feature type="transmembrane region" description="Helical" evidence="1">
    <location>
        <begin position="150"/>
        <end position="171"/>
    </location>
</feature>
<comment type="caution">
    <text evidence="3">The sequence shown here is derived from an EMBL/GenBank/DDBJ whole genome shotgun (WGS) entry which is preliminary data.</text>
</comment>
<keyword evidence="1" id="KW-1133">Transmembrane helix</keyword>
<proteinExistence type="predicted"/>
<gene>
    <name evidence="3" type="ORF">HMPREF9695_00538</name>
</gene>
<evidence type="ECO:0000259" key="2">
    <source>
        <dbReference type="Pfam" id="PF00487"/>
    </source>
</evidence>
<dbReference type="Pfam" id="PF00487">
    <property type="entry name" value="FA_desaturase"/>
    <property type="match status" value="1"/>
</dbReference>
<dbReference type="GO" id="GO:0006629">
    <property type="term" value="P:lipid metabolic process"/>
    <property type="evidence" value="ECO:0007669"/>
    <property type="project" value="InterPro"/>
</dbReference>
<evidence type="ECO:0000256" key="1">
    <source>
        <dbReference type="SAM" id="Phobius"/>
    </source>
</evidence>
<dbReference type="HOGENOM" id="CLU_072360_0_0_5"/>
<name>K8PIT3_9BRAD</name>
<dbReference type="InterPro" id="IPR005804">
    <property type="entry name" value="FA_desaturase_dom"/>
</dbReference>
<evidence type="ECO:0000313" key="3">
    <source>
        <dbReference type="EMBL" id="EKS41446.1"/>
    </source>
</evidence>
<reference evidence="3 4" key="1">
    <citation type="submission" date="2012-04" db="EMBL/GenBank/DDBJ databases">
        <title>The Genome Sequence of Afipia broomeae ATCC 49717.</title>
        <authorList>
            <consortium name="The Broad Institute Genome Sequencing Platform"/>
            <person name="Earl A."/>
            <person name="Ward D."/>
            <person name="Feldgarden M."/>
            <person name="Gevers D."/>
            <person name="Huys G."/>
            <person name="Walker B."/>
            <person name="Young S.K."/>
            <person name="Zeng Q."/>
            <person name="Gargeya S."/>
            <person name="Fitzgerald M."/>
            <person name="Haas B."/>
            <person name="Abouelleil A."/>
            <person name="Alvarado L."/>
            <person name="Arachchi H.M."/>
            <person name="Berlin A."/>
            <person name="Chapman S.B."/>
            <person name="Goldberg J."/>
            <person name="Griggs A."/>
            <person name="Gujja S."/>
            <person name="Hansen M."/>
            <person name="Howarth C."/>
            <person name="Imamovic A."/>
            <person name="Larimer J."/>
            <person name="McCowen C."/>
            <person name="Montmayeur A."/>
            <person name="Murphy C."/>
            <person name="Neiman D."/>
            <person name="Pearson M."/>
            <person name="Priest M."/>
            <person name="Roberts A."/>
            <person name="Saif S."/>
            <person name="Shea T."/>
            <person name="Sisk P."/>
            <person name="Sykes S."/>
            <person name="Wortman J."/>
            <person name="Nusbaum C."/>
            <person name="Birren B."/>
        </authorList>
    </citation>
    <scope>NUCLEOTIDE SEQUENCE [LARGE SCALE GENOMIC DNA]</scope>
    <source>
        <strain evidence="3 4">ATCC 49717</strain>
    </source>
</reference>
<accession>K8PIT3</accession>
<dbReference type="Proteomes" id="UP000001096">
    <property type="component" value="Unassembled WGS sequence"/>
</dbReference>